<dbReference type="EMBL" id="HBUF01203126">
    <property type="protein sequence ID" value="CAG6662631.1"/>
    <property type="molecule type" value="Transcribed_RNA"/>
</dbReference>
<protein>
    <submittedName>
        <fullName evidence="2">Uncharacterized protein</fullName>
    </submittedName>
</protein>
<feature type="transmembrane region" description="Helical" evidence="1">
    <location>
        <begin position="76"/>
        <end position="96"/>
    </location>
</feature>
<dbReference type="EMBL" id="HBUF01033092">
    <property type="protein sequence ID" value="CAG6615502.1"/>
    <property type="molecule type" value="Transcribed_RNA"/>
</dbReference>
<keyword evidence="1" id="KW-0472">Membrane</keyword>
<name>A0A8D8PU94_9HEMI</name>
<proteinExistence type="predicted"/>
<feature type="transmembrane region" description="Helical" evidence="1">
    <location>
        <begin position="12"/>
        <end position="30"/>
    </location>
</feature>
<sequence>MSKKVYKVDRTGLTSFFFFLIGNFYFHVYLTNFVSHFVYFYCYHHFNPVIPKPLATNATMYFHQISLIFYFRKYSFVSNIYFTLLFYLFFTTDLIISTKKYFQDSIS</sequence>
<evidence type="ECO:0000313" key="2">
    <source>
        <dbReference type="EMBL" id="CAG6615502.1"/>
    </source>
</evidence>
<keyword evidence="1" id="KW-0812">Transmembrane</keyword>
<accession>A0A8D8PU94</accession>
<keyword evidence="1" id="KW-1133">Transmembrane helix</keyword>
<dbReference type="EMBL" id="HBUF01547852">
    <property type="protein sequence ID" value="CAG6757769.1"/>
    <property type="molecule type" value="Transcribed_RNA"/>
</dbReference>
<dbReference type="AlphaFoldDB" id="A0A8D8PU94"/>
<dbReference type="EMBL" id="HBUF01547850">
    <property type="protein sequence ID" value="CAG6757768.1"/>
    <property type="molecule type" value="Transcribed_RNA"/>
</dbReference>
<reference evidence="2" key="1">
    <citation type="submission" date="2021-05" db="EMBL/GenBank/DDBJ databases">
        <authorList>
            <person name="Alioto T."/>
            <person name="Alioto T."/>
            <person name="Gomez Garrido J."/>
        </authorList>
    </citation>
    <scope>NUCLEOTIDE SEQUENCE</scope>
</reference>
<organism evidence="2">
    <name type="scientific">Cacopsylla melanoneura</name>
    <dbReference type="NCBI Taxonomy" id="428564"/>
    <lineage>
        <taxon>Eukaryota</taxon>
        <taxon>Metazoa</taxon>
        <taxon>Ecdysozoa</taxon>
        <taxon>Arthropoda</taxon>
        <taxon>Hexapoda</taxon>
        <taxon>Insecta</taxon>
        <taxon>Pterygota</taxon>
        <taxon>Neoptera</taxon>
        <taxon>Paraneoptera</taxon>
        <taxon>Hemiptera</taxon>
        <taxon>Sternorrhyncha</taxon>
        <taxon>Psylloidea</taxon>
        <taxon>Psyllidae</taxon>
        <taxon>Psyllinae</taxon>
        <taxon>Cacopsylla</taxon>
    </lineage>
</organism>
<evidence type="ECO:0000256" key="1">
    <source>
        <dbReference type="SAM" id="Phobius"/>
    </source>
</evidence>